<feature type="transmembrane region" description="Helical" evidence="1">
    <location>
        <begin position="64"/>
        <end position="83"/>
    </location>
</feature>
<evidence type="ECO:0008006" key="4">
    <source>
        <dbReference type="Google" id="ProtNLM"/>
    </source>
</evidence>
<evidence type="ECO:0000313" key="2">
    <source>
        <dbReference type="EMBL" id="PIT90636.1"/>
    </source>
</evidence>
<organism evidence="2 3">
    <name type="scientific">Candidatus Komeilibacteria bacterium CG10_big_fil_rev_8_21_14_0_10_41_13</name>
    <dbReference type="NCBI Taxonomy" id="1974476"/>
    <lineage>
        <taxon>Bacteria</taxon>
        <taxon>Candidatus Komeiliibacteriota</taxon>
    </lineage>
</organism>
<dbReference type="Proteomes" id="UP000230543">
    <property type="component" value="Unassembled WGS sequence"/>
</dbReference>
<dbReference type="GO" id="GO:0016020">
    <property type="term" value="C:membrane"/>
    <property type="evidence" value="ECO:0007669"/>
    <property type="project" value="InterPro"/>
</dbReference>
<dbReference type="AlphaFoldDB" id="A0A2M6WCY0"/>
<proteinExistence type="predicted"/>
<feature type="transmembrane region" description="Helical" evidence="1">
    <location>
        <begin position="38"/>
        <end position="58"/>
    </location>
</feature>
<keyword evidence="1" id="KW-0812">Transmembrane</keyword>
<dbReference type="Gene3D" id="1.20.1280.290">
    <property type="match status" value="1"/>
</dbReference>
<feature type="transmembrane region" description="Helical" evidence="1">
    <location>
        <begin position="6"/>
        <end position="26"/>
    </location>
</feature>
<evidence type="ECO:0000313" key="3">
    <source>
        <dbReference type="Proteomes" id="UP000230543"/>
    </source>
</evidence>
<evidence type="ECO:0000256" key="1">
    <source>
        <dbReference type="SAM" id="Phobius"/>
    </source>
</evidence>
<reference evidence="3" key="1">
    <citation type="submission" date="2017-09" db="EMBL/GenBank/DDBJ databases">
        <title>Depth-based differentiation of microbial function through sediment-hosted aquifers and enrichment of novel symbionts in the deep terrestrial subsurface.</title>
        <authorList>
            <person name="Probst A.J."/>
            <person name="Ladd B."/>
            <person name="Jarett J.K."/>
            <person name="Geller-Mcgrath D.E."/>
            <person name="Sieber C.M.K."/>
            <person name="Emerson J.B."/>
            <person name="Anantharaman K."/>
            <person name="Thomas B.C."/>
            <person name="Malmstrom R."/>
            <person name="Stieglmeier M."/>
            <person name="Klingl A."/>
            <person name="Woyke T."/>
            <person name="Ryan C.M."/>
            <person name="Banfield J.F."/>
        </authorList>
    </citation>
    <scope>NUCLEOTIDE SEQUENCE [LARGE SCALE GENOMIC DNA]</scope>
</reference>
<keyword evidence="1" id="KW-0472">Membrane</keyword>
<accession>A0A2M6WCY0</accession>
<protein>
    <recommendedName>
        <fullName evidence="4">Sugar transporter SWEET1</fullName>
    </recommendedName>
</protein>
<dbReference type="Pfam" id="PF03083">
    <property type="entry name" value="MtN3_slv"/>
    <property type="match status" value="1"/>
</dbReference>
<name>A0A2M6WCY0_9BACT</name>
<sequence>MLVSIFGFMATIASLTITAFGLPAQVLKNYRRKSCEGIAPSLIYSACISYTLWAAYGWFKHDLFLIIAQTPGCLFVYILLWQLKHYSSQDKLQNPVDY</sequence>
<gene>
    <name evidence="2" type="ORF">COU22_01065</name>
</gene>
<keyword evidence="1" id="KW-1133">Transmembrane helix</keyword>
<dbReference type="EMBL" id="PFBO01000033">
    <property type="protein sequence ID" value="PIT90636.1"/>
    <property type="molecule type" value="Genomic_DNA"/>
</dbReference>
<comment type="caution">
    <text evidence="2">The sequence shown here is derived from an EMBL/GenBank/DDBJ whole genome shotgun (WGS) entry which is preliminary data.</text>
</comment>
<dbReference type="InterPro" id="IPR004316">
    <property type="entry name" value="SWEET_rpt"/>
</dbReference>